<sequence>MEGKRQLLLSLSKLLNASRAGRLEEVARRRRHGVSILLDNILDSGNENAIIRTMDGMGVQTLHRVSYGPITKAHNPKETRTDSGARKWISIHKWRDINNCIDHLKTTGTMIVSSYCRPEVHTPFLHELALPDKPVVFAFGNETEGISDDLLKRSDLTFRLPMVGFTTSYNVSVSIGMCLYHLHVMEAKRLGMKNQLGVQDSSTDNDDAFIDTLLFFYERELGTNTVKEIKESINYDNEY</sequence>
<dbReference type="EnsemblMetazoa" id="XM_011407136.2">
    <property type="protein sequence ID" value="XP_011405438.2"/>
    <property type="gene ID" value="LOC105313588"/>
</dbReference>
<keyword evidence="3" id="KW-0808">Transferase</keyword>
<dbReference type="RefSeq" id="XP_011405438.2">
    <property type="nucleotide sequence ID" value="XM_011407136.2"/>
</dbReference>
<evidence type="ECO:0000256" key="1">
    <source>
        <dbReference type="ARBA" id="ARBA00022555"/>
    </source>
</evidence>
<dbReference type="GO" id="GO:0000049">
    <property type="term" value="F:tRNA binding"/>
    <property type="evidence" value="ECO:0007669"/>
    <property type="project" value="UniProtKB-KW"/>
</dbReference>
<evidence type="ECO:0000313" key="8">
    <source>
        <dbReference type="EnsemblMetazoa" id="XP_011405438.2"/>
    </source>
</evidence>
<name>A0AAN0INC5_AMPQE</name>
<proteinExistence type="predicted"/>
<reference evidence="8" key="2">
    <citation type="submission" date="2024-06" db="UniProtKB">
        <authorList>
            <consortium name="EnsemblMetazoa"/>
        </authorList>
    </citation>
    <scope>IDENTIFICATION</scope>
</reference>
<protein>
    <recommendedName>
        <fullName evidence="7">tRNA/rRNA methyltransferase SpoU type domain-containing protein</fullName>
    </recommendedName>
</protein>
<reference evidence="9" key="1">
    <citation type="journal article" date="2010" name="Nature">
        <title>The Amphimedon queenslandica genome and the evolution of animal complexity.</title>
        <authorList>
            <person name="Srivastava M."/>
            <person name="Simakov O."/>
            <person name="Chapman J."/>
            <person name="Fahey B."/>
            <person name="Gauthier M.E."/>
            <person name="Mitros T."/>
            <person name="Richards G.S."/>
            <person name="Conaco C."/>
            <person name="Dacre M."/>
            <person name="Hellsten U."/>
            <person name="Larroux C."/>
            <person name="Putnam N.H."/>
            <person name="Stanke M."/>
            <person name="Adamska M."/>
            <person name="Darling A."/>
            <person name="Degnan S.M."/>
            <person name="Oakley T.H."/>
            <person name="Plachetzki D.C."/>
            <person name="Zhai Y."/>
            <person name="Adamski M."/>
            <person name="Calcino A."/>
            <person name="Cummins S.F."/>
            <person name="Goodstein D.M."/>
            <person name="Harris C."/>
            <person name="Jackson D.J."/>
            <person name="Leys S.P."/>
            <person name="Shu S."/>
            <person name="Woodcroft B.J."/>
            <person name="Vervoort M."/>
            <person name="Kosik K.S."/>
            <person name="Manning G."/>
            <person name="Degnan B.M."/>
            <person name="Rokhsar D.S."/>
        </authorList>
    </citation>
    <scope>NUCLEOTIDE SEQUENCE [LARGE SCALE GENOMIC DNA]</scope>
</reference>
<dbReference type="InterPro" id="IPR029028">
    <property type="entry name" value="Alpha/beta_knot_MTases"/>
</dbReference>
<dbReference type="KEGG" id="aqu:105313588"/>
<dbReference type="Gene3D" id="3.40.1280.10">
    <property type="match status" value="1"/>
</dbReference>
<evidence type="ECO:0000313" key="9">
    <source>
        <dbReference type="Proteomes" id="UP000007879"/>
    </source>
</evidence>
<evidence type="ECO:0000256" key="3">
    <source>
        <dbReference type="ARBA" id="ARBA00022679"/>
    </source>
</evidence>
<evidence type="ECO:0000256" key="4">
    <source>
        <dbReference type="ARBA" id="ARBA00022691"/>
    </source>
</evidence>
<dbReference type="PANTHER" id="PTHR43453">
    <property type="entry name" value="RRNA METHYLASE-LIKE"/>
    <property type="match status" value="1"/>
</dbReference>
<keyword evidence="4" id="KW-0949">S-adenosyl-L-methionine</keyword>
<feature type="domain" description="tRNA/rRNA methyltransferase SpoU type" evidence="7">
    <location>
        <begin position="34"/>
        <end position="180"/>
    </location>
</feature>
<dbReference type="GO" id="GO:0008173">
    <property type="term" value="F:RNA methyltransferase activity"/>
    <property type="evidence" value="ECO:0007669"/>
    <property type="project" value="InterPro"/>
</dbReference>
<keyword evidence="2" id="KW-0489">Methyltransferase</keyword>
<evidence type="ECO:0000259" key="7">
    <source>
        <dbReference type="Pfam" id="PF00588"/>
    </source>
</evidence>
<keyword evidence="5" id="KW-0819">tRNA processing</keyword>
<dbReference type="SUPFAM" id="SSF75217">
    <property type="entry name" value="alpha/beta knot"/>
    <property type="match status" value="1"/>
</dbReference>
<organism evidence="8 9">
    <name type="scientific">Amphimedon queenslandica</name>
    <name type="common">Sponge</name>
    <dbReference type="NCBI Taxonomy" id="400682"/>
    <lineage>
        <taxon>Eukaryota</taxon>
        <taxon>Metazoa</taxon>
        <taxon>Porifera</taxon>
        <taxon>Demospongiae</taxon>
        <taxon>Heteroscleromorpha</taxon>
        <taxon>Haplosclerida</taxon>
        <taxon>Niphatidae</taxon>
        <taxon>Amphimedon</taxon>
    </lineage>
</organism>
<dbReference type="InterPro" id="IPR001537">
    <property type="entry name" value="SpoU_MeTrfase"/>
</dbReference>
<dbReference type="AlphaFoldDB" id="A0AAN0INC5"/>
<dbReference type="InterPro" id="IPR029026">
    <property type="entry name" value="tRNA_m1G_MTases_N"/>
</dbReference>
<keyword evidence="1" id="KW-0820">tRNA-binding</keyword>
<dbReference type="InterPro" id="IPR033671">
    <property type="entry name" value="TrmH"/>
</dbReference>
<dbReference type="Pfam" id="PF00588">
    <property type="entry name" value="SpoU_methylase"/>
    <property type="match status" value="1"/>
</dbReference>
<dbReference type="GeneID" id="105313588"/>
<evidence type="ECO:0000256" key="2">
    <source>
        <dbReference type="ARBA" id="ARBA00022603"/>
    </source>
</evidence>
<dbReference type="CDD" id="cd18092">
    <property type="entry name" value="SpoU-like_TrmH"/>
    <property type="match status" value="1"/>
</dbReference>
<dbReference type="PANTHER" id="PTHR43453:SF1">
    <property type="entry name" value="TRNA_RRNA METHYLTRANSFERASE SPOU TYPE DOMAIN-CONTAINING PROTEIN"/>
    <property type="match status" value="1"/>
</dbReference>
<dbReference type="Proteomes" id="UP000007879">
    <property type="component" value="Unassembled WGS sequence"/>
</dbReference>
<dbReference type="GO" id="GO:0002938">
    <property type="term" value="P:tRNA guanine ribose methylation"/>
    <property type="evidence" value="ECO:0007669"/>
    <property type="project" value="TreeGrafter"/>
</dbReference>
<accession>A0AAN0INC5</accession>
<keyword evidence="9" id="KW-1185">Reference proteome</keyword>
<keyword evidence="6" id="KW-0694">RNA-binding</keyword>
<evidence type="ECO:0000256" key="6">
    <source>
        <dbReference type="ARBA" id="ARBA00022884"/>
    </source>
</evidence>
<evidence type="ECO:0000256" key="5">
    <source>
        <dbReference type="ARBA" id="ARBA00022694"/>
    </source>
</evidence>